<gene>
    <name evidence="1" type="ORF">METZ01_LOCUS484895</name>
</gene>
<accession>A0A383CIS7</accession>
<dbReference type="EMBL" id="UINC01209147">
    <property type="protein sequence ID" value="SVE32041.1"/>
    <property type="molecule type" value="Genomic_DNA"/>
</dbReference>
<dbReference type="AlphaFoldDB" id="A0A383CIS7"/>
<sequence>MRDVFTPPIEFTVSQGVFHYIYP</sequence>
<proteinExistence type="predicted"/>
<name>A0A383CIS7_9ZZZZ</name>
<protein>
    <submittedName>
        <fullName evidence="1">Uncharacterized protein</fullName>
    </submittedName>
</protein>
<organism evidence="1">
    <name type="scientific">marine metagenome</name>
    <dbReference type="NCBI Taxonomy" id="408172"/>
    <lineage>
        <taxon>unclassified sequences</taxon>
        <taxon>metagenomes</taxon>
        <taxon>ecological metagenomes</taxon>
    </lineage>
</organism>
<evidence type="ECO:0000313" key="1">
    <source>
        <dbReference type="EMBL" id="SVE32041.1"/>
    </source>
</evidence>
<reference evidence="1" key="1">
    <citation type="submission" date="2018-05" db="EMBL/GenBank/DDBJ databases">
        <authorList>
            <person name="Lanie J.A."/>
            <person name="Ng W.-L."/>
            <person name="Kazmierczak K.M."/>
            <person name="Andrzejewski T.M."/>
            <person name="Davidsen T.M."/>
            <person name="Wayne K.J."/>
            <person name="Tettelin H."/>
            <person name="Glass J.I."/>
            <person name="Rusch D."/>
            <person name="Podicherti R."/>
            <person name="Tsui H.-C.T."/>
            <person name="Winkler M.E."/>
        </authorList>
    </citation>
    <scope>NUCLEOTIDE SEQUENCE</scope>
</reference>
<feature type="non-terminal residue" evidence="1">
    <location>
        <position position="23"/>
    </location>
</feature>